<sequence length="664" mass="70804">MDAGRARWIAASVVATEAVVVLGGLVSDRLLVGAGHADLVSLRGGTWVLLLGVVSAAVVGLAIVRSEPRHPVGWLFLALSATILFSDPLGAWITWGRLARPGSLPATGAVAAVNDATWIPWFVLVTLILLLTPTGRYLSPRWRALGRVIVGAGAVAFLLSLLKTDPFESPFQDIENPWAVPAIQPASAWVEYSLVLLVAAGLVASGVSLLLRWRRARGDDRRQLLWLALVVVPLPAFVVAAFVASKAGSSVGTVVATGGFVVLIPIAAGLSITRYHLYDVERVLARTTTYVVLTMLLIGTYALIVWFGARGVQRWSTSPAIAATVGALAVAAIAAPARRAIQDLIDRRFNRRRYDAVRLIGAELADQRAGRDLAALFRRAFDDPSVAVAYPGARPETWVTDTGLEPPEMADRVDVVRDGRVVARIGYDPVRTDAEVVSAGAQVAAAELDNAGLRAELARRLGDVESSRRRLAEAQRTERRRIERDLHDGAQQRLLALAMDLRSAHLGGNDQRMRQALSEGATAAQSAVRELRDLANGLHPAALADGGLPAALDDLARHSPVDLQLDVDVPRLDPALEFTAWLVIGESVVNTQKHAHATKLKVAVHQHDCQLRIRIHDDGGGAANPDGPGLRGMRDRVEAAGGTLLIDSPAGAGTTIQVVLPCAL</sequence>
<dbReference type="InterPro" id="IPR011712">
    <property type="entry name" value="Sig_transdc_His_kin_sub3_dim/P"/>
</dbReference>
<feature type="transmembrane region" description="Helical" evidence="10">
    <location>
        <begin position="290"/>
        <end position="309"/>
    </location>
</feature>
<evidence type="ECO:0000256" key="7">
    <source>
        <dbReference type="ARBA" id="ARBA00022840"/>
    </source>
</evidence>
<comment type="caution">
    <text evidence="13">The sequence shown here is derived from an EMBL/GenBank/DDBJ whole genome shotgun (WGS) entry which is preliminary data.</text>
</comment>
<evidence type="ECO:0000256" key="9">
    <source>
        <dbReference type="SAM" id="MobiDB-lite"/>
    </source>
</evidence>
<keyword evidence="3" id="KW-0597">Phosphoprotein</keyword>
<protein>
    <recommendedName>
        <fullName evidence="2">histidine kinase</fullName>
        <ecNumber evidence="2">2.7.13.3</ecNumber>
    </recommendedName>
</protein>
<feature type="transmembrane region" description="Helical" evidence="10">
    <location>
        <begin position="7"/>
        <end position="26"/>
    </location>
</feature>
<accession>A0ABP5C2H5</accession>
<keyword evidence="4" id="KW-0808">Transferase</keyword>
<keyword evidence="10" id="KW-0472">Membrane</keyword>
<evidence type="ECO:0000256" key="8">
    <source>
        <dbReference type="ARBA" id="ARBA00023012"/>
    </source>
</evidence>
<reference evidence="14" key="1">
    <citation type="journal article" date="2019" name="Int. J. Syst. Evol. Microbiol.">
        <title>The Global Catalogue of Microorganisms (GCM) 10K type strain sequencing project: providing services to taxonomists for standard genome sequencing and annotation.</title>
        <authorList>
            <consortium name="The Broad Institute Genomics Platform"/>
            <consortium name="The Broad Institute Genome Sequencing Center for Infectious Disease"/>
            <person name="Wu L."/>
            <person name="Ma J."/>
        </authorList>
    </citation>
    <scope>NUCLEOTIDE SEQUENCE [LARGE SCALE GENOMIC DNA]</scope>
    <source>
        <strain evidence="14">JCM 15309</strain>
    </source>
</reference>
<feature type="transmembrane region" description="Helical" evidence="10">
    <location>
        <begin position="144"/>
        <end position="162"/>
    </location>
</feature>
<feature type="transmembrane region" description="Helical" evidence="10">
    <location>
        <begin position="71"/>
        <end position="95"/>
    </location>
</feature>
<feature type="domain" description="Histidine kinase/HSP90-like ATPase" evidence="11">
    <location>
        <begin position="582"/>
        <end position="662"/>
    </location>
</feature>
<dbReference type="CDD" id="cd16917">
    <property type="entry name" value="HATPase_UhpB-NarQ-NarX-like"/>
    <property type="match status" value="1"/>
</dbReference>
<feature type="transmembrane region" description="Helical" evidence="10">
    <location>
        <begin position="250"/>
        <end position="270"/>
    </location>
</feature>
<dbReference type="Gene3D" id="1.20.5.1930">
    <property type="match status" value="1"/>
</dbReference>
<comment type="catalytic activity">
    <reaction evidence="1">
        <text>ATP + protein L-histidine = ADP + protein N-phospho-L-histidine.</text>
        <dbReference type="EC" id="2.7.13.3"/>
    </reaction>
</comment>
<keyword evidence="10" id="KW-1133">Transmembrane helix</keyword>
<keyword evidence="5" id="KW-0547">Nucleotide-binding</keyword>
<keyword evidence="8" id="KW-0902">Two-component regulatory system</keyword>
<evidence type="ECO:0000259" key="12">
    <source>
        <dbReference type="Pfam" id="PF07730"/>
    </source>
</evidence>
<feature type="transmembrane region" description="Helical" evidence="10">
    <location>
        <begin position="46"/>
        <end position="64"/>
    </location>
</feature>
<feature type="region of interest" description="Disordered" evidence="9">
    <location>
        <begin position="466"/>
        <end position="485"/>
    </location>
</feature>
<dbReference type="InterPro" id="IPR050482">
    <property type="entry name" value="Sensor_HK_TwoCompSys"/>
</dbReference>
<evidence type="ECO:0000256" key="3">
    <source>
        <dbReference type="ARBA" id="ARBA00022553"/>
    </source>
</evidence>
<feature type="domain" description="Signal transduction histidine kinase subgroup 3 dimerisation and phosphoacceptor" evidence="12">
    <location>
        <begin position="478"/>
        <end position="543"/>
    </location>
</feature>
<keyword evidence="6" id="KW-0418">Kinase</keyword>
<dbReference type="Gene3D" id="3.30.565.10">
    <property type="entry name" value="Histidine kinase-like ATPase, C-terminal domain"/>
    <property type="match status" value="1"/>
</dbReference>
<evidence type="ECO:0000256" key="10">
    <source>
        <dbReference type="SAM" id="Phobius"/>
    </source>
</evidence>
<organism evidence="13 14">
    <name type="scientific">Nocardioides panacihumi</name>
    <dbReference type="NCBI Taxonomy" id="400774"/>
    <lineage>
        <taxon>Bacteria</taxon>
        <taxon>Bacillati</taxon>
        <taxon>Actinomycetota</taxon>
        <taxon>Actinomycetes</taxon>
        <taxon>Propionibacteriales</taxon>
        <taxon>Nocardioidaceae</taxon>
        <taxon>Nocardioides</taxon>
    </lineage>
</organism>
<gene>
    <name evidence="13" type="ORF">GCM10009798_14230</name>
</gene>
<evidence type="ECO:0000256" key="4">
    <source>
        <dbReference type="ARBA" id="ARBA00022679"/>
    </source>
</evidence>
<dbReference type="SUPFAM" id="SSF55874">
    <property type="entry name" value="ATPase domain of HSP90 chaperone/DNA topoisomerase II/histidine kinase"/>
    <property type="match status" value="1"/>
</dbReference>
<dbReference type="Pfam" id="PF07730">
    <property type="entry name" value="HisKA_3"/>
    <property type="match status" value="1"/>
</dbReference>
<feature type="transmembrane region" description="Helical" evidence="10">
    <location>
        <begin position="321"/>
        <end position="341"/>
    </location>
</feature>
<dbReference type="EMBL" id="BAAAPB010000001">
    <property type="protein sequence ID" value="GAA1956052.1"/>
    <property type="molecule type" value="Genomic_DNA"/>
</dbReference>
<evidence type="ECO:0000313" key="13">
    <source>
        <dbReference type="EMBL" id="GAA1956052.1"/>
    </source>
</evidence>
<dbReference type="Proteomes" id="UP001500571">
    <property type="component" value="Unassembled WGS sequence"/>
</dbReference>
<evidence type="ECO:0000256" key="6">
    <source>
        <dbReference type="ARBA" id="ARBA00022777"/>
    </source>
</evidence>
<dbReference type="PANTHER" id="PTHR24421:SF10">
    <property type="entry name" value="NITRATE_NITRITE SENSOR PROTEIN NARQ"/>
    <property type="match status" value="1"/>
</dbReference>
<feature type="transmembrane region" description="Helical" evidence="10">
    <location>
        <begin position="192"/>
        <end position="212"/>
    </location>
</feature>
<evidence type="ECO:0000259" key="11">
    <source>
        <dbReference type="Pfam" id="PF02518"/>
    </source>
</evidence>
<feature type="transmembrane region" description="Helical" evidence="10">
    <location>
        <begin position="115"/>
        <end position="132"/>
    </location>
</feature>
<name>A0ABP5C2H5_9ACTN</name>
<evidence type="ECO:0000256" key="2">
    <source>
        <dbReference type="ARBA" id="ARBA00012438"/>
    </source>
</evidence>
<dbReference type="RefSeq" id="WP_344043848.1">
    <property type="nucleotide sequence ID" value="NZ_BAAAPB010000001.1"/>
</dbReference>
<keyword evidence="14" id="KW-1185">Reference proteome</keyword>
<proteinExistence type="predicted"/>
<keyword evidence="7" id="KW-0067">ATP-binding</keyword>
<feature type="transmembrane region" description="Helical" evidence="10">
    <location>
        <begin position="224"/>
        <end position="244"/>
    </location>
</feature>
<evidence type="ECO:0000256" key="1">
    <source>
        <dbReference type="ARBA" id="ARBA00000085"/>
    </source>
</evidence>
<keyword evidence="10" id="KW-0812">Transmembrane</keyword>
<dbReference type="InterPro" id="IPR003594">
    <property type="entry name" value="HATPase_dom"/>
</dbReference>
<evidence type="ECO:0000313" key="14">
    <source>
        <dbReference type="Proteomes" id="UP001500571"/>
    </source>
</evidence>
<dbReference type="EC" id="2.7.13.3" evidence="2"/>
<dbReference type="Pfam" id="PF02518">
    <property type="entry name" value="HATPase_c"/>
    <property type="match status" value="1"/>
</dbReference>
<dbReference type="PANTHER" id="PTHR24421">
    <property type="entry name" value="NITRATE/NITRITE SENSOR PROTEIN NARX-RELATED"/>
    <property type="match status" value="1"/>
</dbReference>
<evidence type="ECO:0000256" key="5">
    <source>
        <dbReference type="ARBA" id="ARBA00022741"/>
    </source>
</evidence>
<dbReference type="InterPro" id="IPR036890">
    <property type="entry name" value="HATPase_C_sf"/>
</dbReference>